<dbReference type="Proteomes" id="UP000718278">
    <property type="component" value="Unassembled WGS sequence"/>
</dbReference>
<organism evidence="1 2">
    <name type="scientific">Brucella pituitosa</name>
    <dbReference type="NCBI Taxonomy" id="571256"/>
    <lineage>
        <taxon>Bacteria</taxon>
        <taxon>Pseudomonadati</taxon>
        <taxon>Pseudomonadota</taxon>
        <taxon>Alphaproteobacteria</taxon>
        <taxon>Hyphomicrobiales</taxon>
        <taxon>Brucellaceae</taxon>
        <taxon>Brucella/Ochrobactrum group</taxon>
        <taxon>Brucella</taxon>
    </lineage>
</organism>
<dbReference type="RefSeq" id="WP_207490340.1">
    <property type="nucleotide sequence ID" value="NZ_JADIJS010000009.1"/>
</dbReference>
<dbReference type="SUPFAM" id="SSF47413">
    <property type="entry name" value="lambda repressor-like DNA-binding domains"/>
    <property type="match status" value="1"/>
</dbReference>
<gene>
    <name evidence="1" type="ORF">IPV26_21915</name>
</gene>
<evidence type="ECO:0000313" key="2">
    <source>
        <dbReference type="Proteomes" id="UP000718278"/>
    </source>
</evidence>
<accession>A0ABS3K7A5</accession>
<comment type="caution">
    <text evidence="1">The sequence shown here is derived from an EMBL/GenBank/DDBJ whole genome shotgun (WGS) entry which is preliminary data.</text>
</comment>
<evidence type="ECO:0008006" key="3">
    <source>
        <dbReference type="Google" id="ProtNLM"/>
    </source>
</evidence>
<keyword evidence="2" id="KW-1185">Reference proteome</keyword>
<evidence type="ECO:0000313" key="1">
    <source>
        <dbReference type="EMBL" id="MBO1042317.1"/>
    </source>
</evidence>
<dbReference type="EMBL" id="JADIJS010000009">
    <property type="protein sequence ID" value="MBO1042317.1"/>
    <property type="molecule type" value="Genomic_DNA"/>
</dbReference>
<proteinExistence type="predicted"/>
<sequence>MKANENGVVKNPLRDNISKRLEIERSIRRLTRKEFVDLIRQDAPQQRFSYGTYIKTVNCDNNITLRSLEHISQTLKISIGELLYGDQAAPSWIKSLNSHELRLLFAVQSEKAREHMGLPKVAFAKFLGIAEVTYGKITDKRSNFTVDTIAIIAFGIDKDPLEFLFF</sequence>
<dbReference type="InterPro" id="IPR010982">
    <property type="entry name" value="Lambda_DNA-bd_dom_sf"/>
</dbReference>
<name>A0ABS3K7A5_9HYPH</name>
<reference evidence="1 2" key="1">
    <citation type="submission" date="2020-10" db="EMBL/GenBank/DDBJ databases">
        <title>Genomic characterization of underground lake bacteria from Wind Cave National Park: Insight into the archetypical LuxI/LuxR and identification of LuxR solos.</title>
        <authorList>
            <person name="Wengert P.C."/>
            <person name="Savka M.A."/>
        </authorList>
    </citation>
    <scope>NUCLEOTIDE SEQUENCE [LARGE SCALE GENOMIC DNA]</scope>
    <source>
        <strain evidence="1 2">SD316</strain>
    </source>
</reference>
<protein>
    <recommendedName>
        <fullName evidence="3">XRE family transcriptional regulator</fullName>
    </recommendedName>
</protein>